<feature type="domain" description="ERCC4" evidence="3">
    <location>
        <begin position="161"/>
        <end position="241"/>
    </location>
</feature>
<accession>A0A552WQH2</accession>
<dbReference type="GO" id="GO:0003677">
    <property type="term" value="F:DNA binding"/>
    <property type="evidence" value="ECO:0007669"/>
    <property type="project" value="UniProtKB-KW"/>
</dbReference>
<dbReference type="Gene3D" id="3.40.50.10130">
    <property type="match status" value="1"/>
</dbReference>
<evidence type="ECO:0000256" key="1">
    <source>
        <dbReference type="ARBA" id="ARBA00023125"/>
    </source>
</evidence>
<dbReference type="AlphaFoldDB" id="A0A552WQH2"/>
<evidence type="ECO:0000313" key="4">
    <source>
        <dbReference type="EMBL" id="TRW44954.1"/>
    </source>
</evidence>
<dbReference type="InterPro" id="IPR055370">
    <property type="entry name" value="Lsr2_DNA-bd"/>
</dbReference>
<keyword evidence="5" id="KW-1185">Reference proteome</keyword>
<dbReference type="InterPro" id="IPR006166">
    <property type="entry name" value="ERCC4_domain"/>
</dbReference>
<proteinExistence type="predicted"/>
<evidence type="ECO:0000256" key="2">
    <source>
        <dbReference type="SAM" id="MobiDB-lite"/>
    </source>
</evidence>
<dbReference type="Gene3D" id="4.10.320.10">
    <property type="entry name" value="E3-binding domain"/>
    <property type="match status" value="1"/>
</dbReference>
<reference evidence="4 5" key="1">
    <citation type="submission" date="2019-07" db="EMBL/GenBank/DDBJ databases">
        <title>Georgenia wutianyii sp. nov. and Georgenia *** sp. nov. isolated from plateau pika (Ochotona curzoniae) in the Qinghai-Tibet plateau of China.</title>
        <authorList>
            <person name="Tian Z."/>
        </authorList>
    </citation>
    <scope>NUCLEOTIDE SEQUENCE [LARGE SCALE GENOMIC DNA]</scope>
    <source>
        <strain evidence="4 5">Z446</strain>
    </source>
</reference>
<name>A0A552WQH2_9MICO</name>
<organism evidence="4 5">
    <name type="scientific">Georgenia yuyongxinii</name>
    <dbReference type="NCBI Taxonomy" id="2589797"/>
    <lineage>
        <taxon>Bacteria</taxon>
        <taxon>Bacillati</taxon>
        <taxon>Actinomycetota</taxon>
        <taxon>Actinomycetes</taxon>
        <taxon>Micrococcales</taxon>
        <taxon>Bogoriellaceae</taxon>
        <taxon>Georgenia</taxon>
    </lineage>
</organism>
<dbReference type="InterPro" id="IPR011335">
    <property type="entry name" value="Restrct_endonuc-II-like"/>
</dbReference>
<dbReference type="InterPro" id="IPR036625">
    <property type="entry name" value="E3-bd_dom_sf"/>
</dbReference>
<dbReference type="EMBL" id="VJXR01000032">
    <property type="protein sequence ID" value="TRW44954.1"/>
    <property type="molecule type" value="Genomic_DNA"/>
</dbReference>
<dbReference type="Pfam" id="PF23359">
    <property type="entry name" value="Lsr2_DNA-bd"/>
    <property type="match status" value="1"/>
</dbReference>
<feature type="compositionally biased region" description="Basic residues" evidence="2">
    <location>
        <begin position="16"/>
        <end position="27"/>
    </location>
</feature>
<sequence length="371" mass="40425">MAAESAVHGRRDGAHCRHGGGRRRPSRRQNEGSDVVADLLIAKNPDASLSLPYLIRIPLGERGLVLKTRDTWPRTSKLYCHRADGWPADAEIVERVAVRSCSRRGPAIDLVLDRARENRSQIVLTRARGREMIFWQSPRTAKQARPNVALPTRRAAGQILEILVDSREKYPYTFSHQQASTQRRALPAGDYAVELDGEVSAAVERKSLADLAGSLTTGKLTYALAELAALPRAAVVVEDRYSALFKLEHVSAGAVADALAEAQARFPAVPVVFTETRPLAQEWTYRFLGAALRELRAHAAPAAAEVFAPQDDVPGVGAVVAPAARVTHTTKPRGDGETAAVRAWAQAQGYTVADRGRIAADVVRAYRERRG</sequence>
<keyword evidence="1" id="KW-0238">DNA-binding</keyword>
<gene>
    <name evidence="4" type="ORF">FJ693_11635</name>
</gene>
<protein>
    <recommendedName>
        <fullName evidence="3">ERCC4 domain-containing protein</fullName>
    </recommendedName>
</protein>
<comment type="caution">
    <text evidence="4">The sequence shown here is derived from an EMBL/GenBank/DDBJ whole genome shotgun (WGS) entry which is preliminary data.</text>
</comment>
<evidence type="ECO:0000259" key="3">
    <source>
        <dbReference type="SMART" id="SM00891"/>
    </source>
</evidence>
<dbReference type="GO" id="GO:0004518">
    <property type="term" value="F:nuclease activity"/>
    <property type="evidence" value="ECO:0007669"/>
    <property type="project" value="InterPro"/>
</dbReference>
<dbReference type="SUPFAM" id="SSF52980">
    <property type="entry name" value="Restriction endonuclease-like"/>
    <property type="match status" value="1"/>
</dbReference>
<dbReference type="Pfam" id="PF02732">
    <property type="entry name" value="ERCC4"/>
    <property type="match status" value="1"/>
</dbReference>
<dbReference type="GO" id="GO:0016746">
    <property type="term" value="F:acyltransferase activity"/>
    <property type="evidence" value="ECO:0007669"/>
    <property type="project" value="InterPro"/>
</dbReference>
<dbReference type="GO" id="GO:0006259">
    <property type="term" value="P:DNA metabolic process"/>
    <property type="evidence" value="ECO:0007669"/>
    <property type="project" value="UniProtKB-ARBA"/>
</dbReference>
<evidence type="ECO:0000313" key="5">
    <source>
        <dbReference type="Proteomes" id="UP000318693"/>
    </source>
</evidence>
<dbReference type="SMART" id="SM00891">
    <property type="entry name" value="ERCC4"/>
    <property type="match status" value="1"/>
</dbReference>
<dbReference type="Proteomes" id="UP000318693">
    <property type="component" value="Unassembled WGS sequence"/>
</dbReference>
<feature type="region of interest" description="Disordered" evidence="2">
    <location>
        <begin position="1"/>
        <end position="31"/>
    </location>
</feature>